<dbReference type="Proteomes" id="UP000183898">
    <property type="component" value="Unassembled WGS sequence"/>
</dbReference>
<feature type="transmembrane region" description="Helical" evidence="1">
    <location>
        <begin position="103"/>
        <end position="129"/>
    </location>
</feature>
<accession>A0A1H8NFM2</accession>
<name>A0A1H8NFM2_9PROT</name>
<proteinExistence type="predicted"/>
<feature type="transmembrane region" description="Helical" evidence="1">
    <location>
        <begin position="184"/>
        <end position="202"/>
    </location>
</feature>
<reference evidence="2 3" key="1">
    <citation type="submission" date="2016-10" db="EMBL/GenBank/DDBJ databases">
        <authorList>
            <person name="de Groot N.N."/>
        </authorList>
    </citation>
    <scope>NUCLEOTIDE SEQUENCE [LARGE SCALE GENOMIC DNA]</scope>
    <source>
        <strain evidence="2 3">Nl18</strain>
    </source>
</reference>
<keyword evidence="1" id="KW-0812">Transmembrane</keyword>
<sequence length="219" mass="24597">MKDNLNKLTMREVPGLIACEECDAVYRRLALGRSEVAFCRRCGAELERDRRAQRRHVLPLAIAGLCMYLVANVFPILELELRSGLFSQATLIGSVRSLRGEGMLFVALLVLATTILFPLIQLLALIYLLTFPIRFRRFGHPTTFNLSGRLIQVLRPWVMVEVFLLGVIVAFVKLTSMATVLPGIALWAFGALAFLLTAVFSFDPRCLYISRCGYKKQGK</sequence>
<feature type="transmembrane region" description="Helical" evidence="1">
    <location>
        <begin position="57"/>
        <end position="77"/>
    </location>
</feature>
<evidence type="ECO:0000313" key="3">
    <source>
        <dbReference type="Proteomes" id="UP000183898"/>
    </source>
</evidence>
<gene>
    <name evidence="2" type="ORF">SAMN05216404_11628</name>
</gene>
<evidence type="ECO:0000313" key="2">
    <source>
        <dbReference type="EMBL" id="SEO28367.1"/>
    </source>
</evidence>
<feature type="transmembrane region" description="Helical" evidence="1">
    <location>
        <begin position="150"/>
        <end position="172"/>
    </location>
</feature>
<dbReference type="RefSeq" id="WP_254772767.1">
    <property type="nucleotide sequence ID" value="NZ_FOCT01000016.1"/>
</dbReference>
<dbReference type="AlphaFoldDB" id="A0A1H8NFM2"/>
<organism evidence="2 3">
    <name type="scientific">Nitrosospira multiformis</name>
    <dbReference type="NCBI Taxonomy" id="1231"/>
    <lineage>
        <taxon>Bacteria</taxon>
        <taxon>Pseudomonadati</taxon>
        <taxon>Pseudomonadota</taxon>
        <taxon>Betaproteobacteria</taxon>
        <taxon>Nitrosomonadales</taxon>
        <taxon>Nitrosomonadaceae</taxon>
        <taxon>Nitrosospira</taxon>
    </lineage>
</organism>
<dbReference type="EMBL" id="FOCT01000016">
    <property type="protein sequence ID" value="SEO28367.1"/>
    <property type="molecule type" value="Genomic_DNA"/>
</dbReference>
<dbReference type="InterPro" id="IPR007498">
    <property type="entry name" value="PqiA-like"/>
</dbReference>
<keyword evidence="1" id="KW-0472">Membrane</keyword>
<dbReference type="Pfam" id="PF04403">
    <property type="entry name" value="PqiA"/>
    <property type="match status" value="1"/>
</dbReference>
<evidence type="ECO:0000256" key="1">
    <source>
        <dbReference type="SAM" id="Phobius"/>
    </source>
</evidence>
<protein>
    <submittedName>
        <fullName evidence="2">Paraquat-inducible protein A</fullName>
    </submittedName>
</protein>
<keyword evidence="1" id="KW-1133">Transmembrane helix</keyword>